<dbReference type="Proteomes" id="UP000275078">
    <property type="component" value="Unassembled WGS sequence"/>
</dbReference>
<proteinExistence type="predicted"/>
<feature type="region of interest" description="Disordered" evidence="1">
    <location>
        <begin position="148"/>
        <end position="173"/>
    </location>
</feature>
<accession>A0A3N4HN85</accession>
<name>A0A3N4HN85_ASCIM</name>
<evidence type="ECO:0000313" key="4">
    <source>
        <dbReference type="Proteomes" id="UP000275078"/>
    </source>
</evidence>
<organism evidence="3 4">
    <name type="scientific">Ascobolus immersus RN42</name>
    <dbReference type="NCBI Taxonomy" id="1160509"/>
    <lineage>
        <taxon>Eukaryota</taxon>
        <taxon>Fungi</taxon>
        <taxon>Dikarya</taxon>
        <taxon>Ascomycota</taxon>
        <taxon>Pezizomycotina</taxon>
        <taxon>Pezizomycetes</taxon>
        <taxon>Pezizales</taxon>
        <taxon>Ascobolaceae</taxon>
        <taxon>Ascobolus</taxon>
    </lineage>
</organism>
<feature type="transmembrane region" description="Helical" evidence="2">
    <location>
        <begin position="53"/>
        <end position="74"/>
    </location>
</feature>
<reference evidence="3 4" key="1">
    <citation type="journal article" date="2018" name="Nat. Ecol. Evol.">
        <title>Pezizomycetes genomes reveal the molecular basis of ectomycorrhizal truffle lifestyle.</title>
        <authorList>
            <person name="Murat C."/>
            <person name="Payen T."/>
            <person name="Noel B."/>
            <person name="Kuo A."/>
            <person name="Morin E."/>
            <person name="Chen J."/>
            <person name="Kohler A."/>
            <person name="Krizsan K."/>
            <person name="Balestrini R."/>
            <person name="Da Silva C."/>
            <person name="Montanini B."/>
            <person name="Hainaut M."/>
            <person name="Levati E."/>
            <person name="Barry K.W."/>
            <person name="Belfiori B."/>
            <person name="Cichocki N."/>
            <person name="Clum A."/>
            <person name="Dockter R.B."/>
            <person name="Fauchery L."/>
            <person name="Guy J."/>
            <person name="Iotti M."/>
            <person name="Le Tacon F."/>
            <person name="Lindquist E.A."/>
            <person name="Lipzen A."/>
            <person name="Malagnac F."/>
            <person name="Mello A."/>
            <person name="Molinier V."/>
            <person name="Miyauchi S."/>
            <person name="Poulain J."/>
            <person name="Riccioni C."/>
            <person name="Rubini A."/>
            <person name="Sitrit Y."/>
            <person name="Splivallo R."/>
            <person name="Traeger S."/>
            <person name="Wang M."/>
            <person name="Zifcakova L."/>
            <person name="Wipf D."/>
            <person name="Zambonelli A."/>
            <person name="Paolocci F."/>
            <person name="Nowrousian M."/>
            <person name="Ottonello S."/>
            <person name="Baldrian P."/>
            <person name="Spatafora J.W."/>
            <person name="Henrissat B."/>
            <person name="Nagy L.G."/>
            <person name="Aury J.M."/>
            <person name="Wincker P."/>
            <person name="Grigoriev I.V."/>
            <person name="Bonfante P."/>
            <person name="Martin F.M."/>
        </authorList>
    </citation>
    <scope>NUCLEOTIDE SEQUENCE [LARGE SCALE GENOMIC DNA]</scope>
    <source>
        <strain evidence="3 4">RN42</strain>
    </source>
</reference>
<feature type="transmembrane region" description="Helical" evidence="2">
    <location>
        <begin position="197"/>
        <end position="220"/>
    </location>
</feature>
<evidence type="ECO:0000256" key="1">
    <source>
        <dbReference type="SAM" id="MobiDB-lite"/>
    </source>
</evidence>
<keyword evidence="2" id="KW-1133">Transmembrane helix</keyword>
<gene>
    <name evidence="3" type="ORF">BJ508DRAFT_214707</name>
</gene>
<dbReference type="STRING" id="1160509.A0A3N4HN85"/>
<sequence>MAFLGRIPGVEAVRVDDDFSNNIFSDLAPILTLFGEQVSKQFMAGSMTWEDNIIFATAPLGIITAMVGAIRIGGPPWLRAIIGRARENKASAEVELTTSTSKDVCELWNGASIVRMMGSGKIFQLVCTEEKMEHPYYGLFTLEEGARMKPTSDNESEEEGLMATGGSSSDDEVRRKDYAPNISLNLRSFTAWDRRELRIAAAFGVLVQTCVLIFTAFATYHPRMGYEKEGFPVERYAYPLAAGGTILVAIGMWICSSIVESSTVEKEWHAKLRVFWLQQGGGVNDQSFDSYVLLGKGPREAVLTSELSMTSNPDTSKFTKTMVLLGTFITLSGFVIQFTGLRGLHWSGTIAQLVGTLIMLVVRAYIRRDLVLAPSAFKTHHNYELDWLATRIGRDPTQLW</sequence>
<keyword evidence="4" id="KW-1185">Reference proteome</keyword>
<feature type="transmembrane region" description="Helical" evidence="2">
    <location>
        <begin position="322"/>
        <end position="340"/>
    </location>
</feature>
<evidence type="ECO:0000256" key="2">
    <source>
        <dbReference type="SAM" id="Phobius"/>
    </source>
</evidence>
<dbReference type="OrthoDB" id="194358at2759"/>
<protein>
    <submittedName>
        <fullName evidence="3">Uncharacterized protein</fullName>
    </submittedName>
</protein>
<keyword evidence="2" id="KW-0472">Membrane</keyword>
<keyword evidence="2" id="KW-0812">Transmembrane</keyword>
<evidence type="ECO:0000313" key="3">
    <source>
        <dbReference type="EMBL" id="RPA75199.1"/>
    </source>
</evidence>
<dbReference type="AlphaFoldDB" id="A0A3N4HN85"/>
<feature type="transmembrane region" description="Helical" evidence="2">
    <location>
        <begin position="346"/>
        <end position="366"/>
    </location>
</feature>
<dbReference type="EMBL" id="ML119769">
    <property type="protein sequence ID" value="RPA75199.1"/>
    <property type="molecule type" value="Genomic_DNA"/>
</dbReference>
<feature type="transmembrane region" description="Helical" evidence="2">
    <location>
        <begin position="240"/>
        <end position="259"/>
    </location>
</feature>
<feature type="non-terminal residue" evidence="3">
    <location>
        <position position="400"/>
    </location>
</feature>